<dbReference type="Pfam" id="PF00027">
    <property type="entry name" value="cNMP_binding"/>
    <property type="match status" value="1"/>
</dbReference>
<proteinExistence type="predicted"/>
<reference evidence="2 3" key="1">
    <citation type="submission" date="2019-11" db="EMBL/GenBank/DDBJ databases">
        <title>Identification of a novel strain.</title>
        <authorList>
            <person name="Xu Q."/>
            <person name="Wang G."/>
        </authorList>
    </citation>
    <scope>NUCLEOTIDE SEQUENCE [LARGE SCALE GENOMIC DNA]</scope>
    <source>
        <strain evidence="3">xq</strain>
    </source>
</reference>
<evidence type="ECO:0000259" key="1">
    <source>
        <dbReference type="PROSITE" id="PS50042"/>
    </source>
</evidence>
<comment type="caution">
    <text evidence="2">The sequence shown here is derived from an EMBL/GenBank/DDBJ whole genome shotgun (WGS) entry which is preliminary data.</text>
</comment>
<gene>
    <name evidence="2" type="ORF">GIW81_11780</name>
</gene>
<evidence type="ECO:0000313" key="3">
    <source>
        <dbReference type="Proteomes" id="UP000440694"/>
    </source>
</evidence>
<dbReference type="SUPFAM" id="SSF51206">
    <property type="entry name" value="cAMP-binding domain-like"/>
    <property type="match status" value="1"/>
</dbReference>
<accession>A0A6I3KQN0</accession>
<name>A0A6I3KQN0_9HYPH</name>
<dbReference type="InterPro" id="IPR014710">
    <property type="entry name" value="RmlC-like_jellyroll"/>
</dbReference>
<keyword evidence="3" id="KW-1185">Reference proteome</keyword>
<feature type="domain" description="Cyclic nucleotide-binding" evidence="1">
    <location>
        <begin position="121"/>
        <end position="239"/>
    </location>
</feature>
<dbReference type="SMART" id="SM00100">
    <property type="entry name" value="cNMP"/>
    <property type="match status" value="1"/>
</dbReference>
<dbReference type="AlphaFoldDB" id="A0A6I3KQN0"/>
<sequence length="271" mass="28838">MGLQRRRDDAHARDAHLSLAAEDREGPLERRAAGDRDRRLSAGALRLLHSPSGHHVDAARRCCAPVLVACSESIEVAPDSAHPPRRSRCGWRGDKSCVRISRSTQRSPLELFAGYLAVLPLFRGLTPLQLAGIARRADRVSYSPGATIIEENGIAEAAILVIKGTAARVSGPELEGRSEPVIAGSLLGEAGMLVETTYGSTVVARTAVRAVHITRDALHAQMLEDPDLAGRLAENLGRRLAAFAEELRSVDARLAGPAPKPIAAEPEATAA</sequence>
<evidence type="ECO:0000313" key="2">
    <source>
        <dbReference type="EMBL" id="MTD95011.1"/>
    </source>
</evidence>
<dbReference type="InterPro" id="IPR000595">
    <property type="entry name" value="cNMP-bd_dom"/>
</dbReference>
<dbReference type="InterPro" id="IPR018490">
    <property type="entry name" value="cNMP-bd_dom_sf"/>
</dbReference>
<organism evidence="2 3">
    <name type="scientific">Hyphomicrobium album</name>
    <dbReference type="NCBI Taxonomy" id="2665159"/>
    <lineage>
        <taxon>Bacteria</taxon>
        <taxon>Pseudomonadati</taxon>
        <taxon>Pseudomonadota</taxon>
        <taxon>Alphaproteobacteria</taxon>
        <taxon>Hyphomicrobiales</taxon>
        <taxon>Hyphomicrobiaceae</taxon>
        <taxon>Hyphomicrobium</taxon>
    </lineage>
</organism>
<dbReference type="Proteomes" id="UP000440694">
    <property type="component" value="Unassembled WGS sequence"/>
</dbReference>
<dbReference type="CDD" id="cd00038">
    <property type="entry name" value="CAP_ED"/>
    <property type="match status" value="1"/>
</dbReference>
<protein>
    <submittedName>
        <fullName evidence="2">Cyclic nucleotide-binding domain-containing protein</fullName>
    </submittedName>
</protein>
<dbReference type="EMBL" id="WMBQ01000001">
    <property type="protein sequence ID" value="MTD95011.1"/>
    <property type="molecule type" value="Genomic_DNA"/>
</dbReference>
<dbReference type="Gene3D" id="2.60.120.10">
    <property type="entry name" value="Jelly Rolls"/>
    <property type="match status" value="1"/>
</dbReference>
<dbReference type="PROSITE" id="PS50042">
    <property type="entry name" value="CNMP_BINDING_3"/>
    <property type="match status" value="1"/>
</dbReference>